<dbReference type="PANTHER" id="PTHR15138">
    <property type="entry name" value="TRANSCRIPTION INITIATION FACTOR TFIID SUBUNIT 4"/>
    <property type="match status" value="1"/>
</dbReference>
<dbReference type="InterPro" id="IPR003894">
    <property type="entry name" value="TAFH_NHR1"/>
</dbReference>
<dbReference type="GO" id="GO:0005669">
    <property type="term" value="C:transcription factor TFIID complex"/>
    <property type="evidence" value="ECO:0007669"/>
    <property type="project" value="InterPro"/>
</dbReference>
<evidence type="ECO:0000313" key="9">
    <source>
        <dbReference type="Proteomes" id="UP001186944"/>
    </source>
</evidence>
<dbReference type="InterPro" id="IPR037249">
    <property type="entry name" value="TAFH/NHR1_dom_sf"/>
</dbReference>
<dbReference type="InterPro" id="IPR007900">
    <property type="entry name" value="TAF4_C"/>
</dbReference>
<dbReference type="InterPro" id="IPR045144">
    <property type="entry name" value="TAF4"/>
</dbReference>
<gene>
    <name evidence="8" type="ORF">FSP39_002082</name>
</gene>
<feature type="region of interest" description="Disordered" evidence="6">
    <location>
        <begin position="845"/>
        <end position="928"/>
    </location>
</feature>
<feature type="compositionally biased region" description="Polar residues" evidence="6">
    <location>
        <begin position="41"/>
        <end position="54"/>
    </location>
</feature>
<evidence type="ECO:0000256" key="5">
    <source>
        <dbReference type="ARBA" id="ARBA00023242"/>
    </source>
</evidence>
<sequence>MATANSLDDILSTEIDESAVSALVGSLESRLASPTHKESPHSLSDSAVNNNHLSNASAPTACSTVYLQNSQGQKGLALPNNVIANNASLSHLKTQPSDSQIIGINSIINTNNSSLPGGCVSPLTVNNTGSPVNHAVRIATPQSVINSRNSPSPSLNIHQGHVTLVNTSSRASTPNQIQVTSSLGSQPANSSVSKSNGNIHITENKPVISVSYSSAPNSSHLIVKQENLKQEPDGSPHQIINQTGSPGGVLKSDSQHPTMQTIQTVSGIQAISSAIPASGNVSQTNLHLVNTPGKGQSSGTSNVITVRTPGQSQPSQVLMRPHLISSQSNVPQVQVVNVSAASGSRPAGVVHVTQSKNVQSRAVSGAIRTPQQINIAPRPGSTNTITLPAGMQIPQSGMLIKNDQGQLMLVQQQPQQVTTTLPSSLPGQRIQYVRPPGMPQSQVRGPAGTHIVAIQQSHPAGQHPAVLRPPVGSTVAPPGHIQTVVRTTNAGQMPIQPAGAHPTQSGQQPLDNVRKCKNFLSTLIKLASSQPEQTVKNVRELIQGLIDGKVEPQTFTEKLQIELKSSPQPYLVPFLKKSLPHLRQSLIANKMTIEGVKPPPLEVLQQPAVVHQPGAVPSVQHSMALRGPQPLMPGGKSGMIQHGKPFQISMPNARQPASLPKTVIGAAGVKGHPQQAQGLPFTIGNATQASRSSTPHKEKTKYEALKDDDDINDVATMGGVNLSEESKNIMASNADFIGTQIRSCKDEAFLVHNALLSKVSAIAKRHGVDEVSHEVVNLISHATQERLRDVLEKLGLIAEHRIEIYKMNEKFESTKDVKSQLKFVEELDKLEKKRHEEQEWEKIMKAAKSRSKNEDPEQQKIKQKAKELQQAEIERMRQEEANQTALAAIGPRKKRKTDFGEFSSASSSSASTSNGIPSSSSRSAVSRPRIKRVTLRDVLFFMEQERSLSKSNLLYKSFLK</sequence>
<feature type="region of interest" description="Disordered" evidence="6">
    <location>
        <begin position="31"/>
        <end position="54"/>
    </location>
</feature>
<feature type="region of interest" description="Disordered" evidence="6">
    <location>
        <begin position="291"/>
        <end position="314"/>
    </location>
</feature>
<comment type="similarity">
    <text evidence="2">Belongs to the TAF4 family.</text>
</comment>
<keyword evidence="9" id="KW-1185">Reference proteome</keyword>
<evidence type="ECO:0000256" key="1">
    <source>
        <dbReference type="ARBA" id="ARBA00004123"/>
    </source>
</evidence>
<dbReference type="SMART" id="SM00549">
    <property type="entry name" value="TAFH"/>
    <property type="match status" value="1"/>
</dbReference>
<dbReference type="PROSITE" id="PS51119">
    <property type="entry name" value="TAFH"/>
    <property type="match status" value="1"/>
</dbReference>
<dbReference type="SUPFAM" id="SSF47113">
    <property type="entry name" value="Histone-fold"/>
    <property type="match status" value="1"/>
</dbReference>
<dbReference type="GO" id="GO:0003677">
    <property type="term" value="F:DNA binding"/>
    <property type="evidence" value="ECO:0007669"/>
    <property type="project" value="TreeGrafter"/>
</dbReference>
<feature type="region of interest" description="Disordered" evidence="6">
    <location>
        <begin position="169"/>
        <end position="198"/>
    </location>
</feature>
<proteinExistence type="inferred from homology"/>
<dbReference type="Proteomes" id="UP001186944">
    <property type="component" value="Unassembled WGS sequence"/>
</dbReference>
<feature type="compositionally biased region" description="Basic and acidic residues" evidence="6">
    <location>
        <begin position="851"/>
        <end position="880"/>
    </location>
</feature>
<dbReference type="GO" id="GO:0006367">
    <property type="term" value="P:transcription initiation at RNA polymerase II promoter"/>
    <property type="evidence" value="ECO:0007669"/>
    <property type="project" value="TreeGrafter"/>
</dbReference>
<evidence type="ECO:0000313" key="8">
    <source>
        <dbReference type="EMBL" id="KAK3085360.1"/>
    </source>
</evidence>
<keyword evidence="3" id="KW-0805">Transcription regulation</keyword>
<reference evidence="8" key="1">
    <citation type="submission" date="2019-08" db="EMBL/GenBank/DDBJ databases">
        <title>The improved chromosome-level genome for the pearl oyster Pinctada fucata martensii using PacBio sequencing and Hi-C.</title>
        <authorList>
            <person name="Zheng Z."/>
        </authorList>
    </citation>
    <scope>NUCLEOTIDE SEQUENCE</scope>
    <source>
        <strain evidence="8">ZZ-2019</strain>
        <tissue evidence="8">Adductor muscle</tissue>
    </source>
</reference>
<dbReference type="SUPFAM" id="SSF158553">
    <property type="entry name" value="TAFH domain-like"/>
    <property type="match status" value="1"/>
</dbReference>
<keyword evidence="5" id="KW-0539">Nucleus</keyword>
<dbReference type="Gene3D" id="1.20.120.1110">
    <property type="entry name" value="TAFH/NHR1 domain"/>
    <property type="match status" value="1"/>
</dbReference>
<dbReference type="GO" id="GO:0016251">
    <property type="term" value="F:RNA polymerase II general transcription initiation factor activity"/>
    <property type="evidence" value="ECO:0007669"/>
    <property type="project" value="TreeGrafter"/>
</dbReference>
<comment type="subcellular location">
    <subcellularLocation>
        <location evidence="1">Nucleus</location>
    </subcellularLocation>
</comment>
<dbReference type="Pfam" id="PF07531">
    <property type="entry name" value="TAFH"/>
    <property type="match status" value="1"/>
</dbReference>
<dbReference type="PANTHER" id="PTHR15138:SF14">
    <property type="entry name" value="TRANSCRIPTION INITIATION FACTOR TFIID SUBUNIT 4"/>
    <property type="match status" value="1"/>
</dbReference>
<protein>
    <recommendedName>
        <fullName evidence="7">TAFH domain-containing protein</fullName>
    </recommendedName>
</protein>
<evidence type="ECO:0000256" key="4">
    <source>
        <dbReference type="ARBA" id="ARBA00023163"/>
    </source>
</evidence>
<organism evidence="8 9">
    <name type="scientific">Pinctada imbricata</name>
    <name type="common">Atlantic pearl-oyster</name>
    <name type="synonym">Pinctada martensii</name>
    <dbReference type="NCBI Taxonomy" id="66713"/>
    <lineage>
        <taxon>Eukaryota</taxon>
        <taxon>Metazoa</taxon>
        <taxon>Spiralia</taxon>
        <taxon>Lophotrochozoa</taxon>
        <taxon>Mollusca</taxon>
        <taxon>Bivalvia</taxon>
        <taxon>Autobranchia</taxon>
        <taxon>Pteriomorphia</taxon>
        <taxon>Pterioida</taxon>
        <taxon>Pterioidea</taxon>
        <taxon>Pteriidae</taxon>
        <taxon>Pinctada</taxon>
    </lineage>
</organism>
<keyword evidence="4" id="KW-0804">Transcription</keyword>
<dbReference type="InterPro" id="IPR009072">
    <property type="entry name" value="Histone-fold"/>
</dbReference>
<dbReference type="EMBL" id="VSWD01000012">
    <property type="protein sequence ID" value="KAK3085360.1"/>
    <property type="molecule type" value="Genomic_DNA"/>
</dbReference>
<accession>A0AA88XJ58</accession>
<feature type="compositionally biased region" description="Low complexity" evidence="6">
    <location>
        <begin position="903"/>
        <end position="927"/>
    </location>
</feature>
<name>A0AA88XJ58_PINIB</name>
<feature type="domain" description="TAFH" evidence="7">
    <location>
        <begin position="510"/>
        <end position="605"/>
    </location>
</feature>
<dbReference type="AlphaFoldDB" id="A0AA88XJ58"/>
<dbReference type="Pfam" id="PF05236">
    <property type="entry name" value="TAF4"/>
    <property type="match status" value="1"/>
</dbReference>
<evidence type="ECO:0000256" key="6">
    <source>
        <dbReference type="SAM" id="MobiDB-lite"/>
    </source>
</evidence>
<dbReference type="GO" id="GO:0046982">
    <property type="term" value="F:protein heterodimerization activity"/>
    <property type="evidence" value="ECO:0007669"/>
    <property type="project" value="InterPro"/>
</dbReference>
<dbReference type="Gene3D" id="1.10.20.10">
    <property type="entry name" value="Histone, subunit A"/>
    <property type="match status" value="1"/>
</dbReference>
<evidence type="ECO:0000256" key="3">
    <source>
        <dbReference type="ARBA" id="ARBA00023015"/>
    </source>
</evidence>
<dbReference type="CDD" id="cd08045">
    <property type="entry name" value="HFD_TAF4"/>
    <property type="match status" value="1"/>
</dbReference>
<evidence type="ECO:0000259" key="7">
    <source>
        <dbReference type="PROSITE" id="PS51119"/>
    </source>
</evidence>
<evidence type="ECO:0000256" key="2">
    <source>
        <dbReference type="ARBA" id="ARBA00006178"/>
    </source>
</evidence>
<comment type="caution">
    <text evidence="8">The sequence shown here is derived from an EMBL/GenBank/DDBJ whole genome shotgun (WGS) entry which is preliminary data.</text>
</comment>
<dbReference type="FunFam" id="1.10.20.10:FF:000015">
    <property type="entry name" value="Transcription initiation factor TFIID subunit 4B"/>
    <property type="match status" value="1"/>
</dbReference>